<dbReference type="InterPro" id="IPR032710">
    <property type="entry name" value="NTF2-like_dom_sf"/>
</dbReference>
<evidence type="ECO:0000313" key="1">
    <source>
        <dbReference type="EMBL" id="SFD46505.1"/>
    </source>
</evidence>
<protein>
    <submittedName>
        <fullName evidence="1">Ketosteroid isomerase homolog</fullName>
    </submittedName>
</protein>
<name>A0A1I1SJ50_9FLAO</name>
<keyword evidence="1" id="KW-0413">Isomerase</keyword>
<dbReference type="Gene3D" id="3.10.450.50">
    <property type="match status" value="2"/>
</dbReference>
<dbReference type="RefSeq" id="WP_091495061.1">
    <property type="nucleotide sequence ID" value="NZ_FOMH01000008.1"/>
</dbReference>
<dbReference type="OrthoDB" id="6057827at2"/>
<sequence length="297" mass="34384">MKLSFTFFLLAISVFAQESRINANLRKQIEDYNVSFATSFSKGKTDDLLKAYTDESVLMPEHSRQRIGKKSISDFYKQWKTQASINSYQRTILELQDFGNYILEIGTFKEDLNLKEQKPFDYSGKYMILWKKSSMKIASEIWGANAYFDDRFVPEINDASVPETKEYVPSDKLTKEVIERNSSIKMLVQNRLGAEHAKMFMPDAMYLTYYTPILLGEKDITTYFVEHEKPGTLVIDQISIKTSGIIFTQKAIVEFGFYSVDWSDGDKKGNVKGKSINVWKRNTDGQLMLFRQMVNHD</sequence>
<organism evidence="1 2">
    <name type="scientific">Flavobacterium phragmitis</name>
    <dbReference type="NCBI Taxonomy" id="739143"/>
    <lineage>
        <taxon>Bacteria</taxon>
        <taxon>Pseudomonadati</taxon>
        <taxon>Bacteroidota</taxon>
        <taxon>Flavobacteriia</taxon>
        <taxon>Flavobacteriales</taxon>
        <taxon>Flavobacteriaceae</taxon>
        <taxon>Flavobacterium</taxon>
    </lineage>
</organism>
<dbReference type="EMBL" id="FOMH01000008">
    <property type="protein sequence ID" value="SFD46505.1"/>
    <property type="molecule type" value="Genomic_DNA"/>
</dbReference>
<dbReference type="AlphaFoldDB" id="A0A1I1SJ50"/>
<dbReference type="Proteomes" id="UP000199672">
    <property type="component" value="Unassembled WGS sequence"/>
</dbReference>
<keyword evidence="2" id="KW-1185">Reference proteome</keyword>
<dbReference type="GO" id="GO:0016853">
    <property type="term" value="F:isomerase activity"/>
    <property type="evidence" value="ECO:0007669"/>
    <property type="project" value="UniProtKB-KW"/>
</dbReference>
<proteinExistence type="predicted"/>
<dbReference type="STRING" id="739143.SAMN05216297_10877"/>
<gene>
    <name evidence="1" type="ORF">SAMN05216297_10877</name>
</gene>
<reference evidence="2" key="1">
    <citation type="submission" date="2016-10" db="EMBL/GenBank/DDBJ databases">
        <authorList>
            <person name="Varghese N."/>
            <person name="Submissions S."/>
        </authorList>
    </citation>
    <scope>NUCLEOTIDE SEQUENCE [LARGE SCALE GENOMIC DNA]</scope>
    <source>
        <strain evidence="2">CGMCC 1.10370</strain>
    </source>
</reference>
<accession>A0A1I1SJ50</accession>
<dbReference type="SUPFAM" id="SSF54427">
    <property type="entry name" value="NTF2-like"/>
    <property type="match status" value="1"/>
</dbReference>
<evidence type="ECO:0000313" key="2">
    <source>
        <dbReference type="Proteomes" id="UP000199672"/>
    </source>
</evidence>